<name>A0A1F4X6A7_UNCKA</name>
<proteinExistence type="inferred from homology"/>
<dbReference type="PANTHER" id="PTHR30244:SF34">
    <property type="entry name" value="DTDP-4-AMINO-4,6-DIDEOXYGALACTOSE TRANSAMINASE"/>
    <property type="match status" value="1"/>
</dbReference>
<dbReference type="InterPro" id="IPR015422">
    <property type="entry name" value="PyrdxlP-dep_Trfase_small"/>
</dbReference>
<sequence length="425" mass="47726">MSELAIFGGRKIRTTNFPSQNTYNENEKEALKRVFNFGRPSGYRANKGPHSMGGPEIQGLELSWSYKFNVNGQAIACNSATSGLFIACAAIGLKQGDEVIVTPYSMTCSATVPLWFGATPVFADVEEDYFCIDPKSVVSLITEKTKAIIAVDIFGQPCDYSNLKSIIREAEEKYKKEIYLISDCAQAPGSKYFDRYSGTIADISVFSLNFGKHMTCGEGGMIVTNSGNLENRCRLIMNHAESVMNDIYDSGEESIHYNMIGLNLRMTEFQAAVAREQLKKLDYNIETRRENVMNLNIMLSQIPAITPAKIRCGCTHSYYVAAYLWDKSKANSLHRDKFIEVVKAELTPRDGRDGEGVQIGCGYIKPIYQMPWRKDQEAIHRPVVESLYKEKLFLTIAHAPNSTTNDMIDIGKAFNKVWEYRSELV</sequence>
<protein>
    <recommendedName>
        <fullName evidence="4">DegT/DnrJ/EryC1/StrS aminotransferase</fullName>
    </recommendedName>
</protein>
<organism evidence="2 3">
    <name type="scientific">candidate division WWE3 bacterium RIFOXYD1_FULL_39_9</name>
    <dbReference type="NCBI Taxonomy" id="1802649"/>
    <lineage>
        <taxon>Bacteria</taxon>
        <taxon>Katanobacteria</taxon>
    </lineage>
</organism>
<dbReference type="InterPro" id="IPR000653">
    <property type="entry name" value="DegT/StrS_aminotransferase"/>
</dbReference>
<comment type="similarity">
    <text evidence="1">Belongs to the DegT/DnrJ/EryC1 family.</text>
</comment>
<evidence type="ECO:0008006" key="4">
    <source>
        <dbReference type="Google" id="ProtNLM"/>
    </source>
</evidence>
<evidence type="ECO:0000256" key="1">
    <source>
        <dbReference type="RuleBase" id="RU004508"/>
    </source>
</evidence>
<dbReference type="PANTHER" id="PTHR30244">
    <property type="entry name" value="TRANSAMINASE"/>
    <property type="match status" value="1"/>
</dbReference>
<dbReference type="CDD" id="cd00616">
    <property type="entry name" value="AHBA_syn"/>
    <property type="match status" value="1"/>
</dbReference>
<keyword evidence="1" id="KW-0663">Pyridoxal phosphate</keyword>
<dbReference type="Proteomes" id="UP000176815">
    <property type="component" value="Unassembled WGS sequence"/>
</dbReference>
<dbReference type="Gene3D" id="3.40.640.10">
    <property type="entry name" value="Type I PLP-dependent aspartate aminotransferase-like (Major domain)"/>
    <property type="match status" value="1"/>
</dbReference>
<dbReference type="SUPFAM" id="SSF53383">
    <property type="entry name" value="PLP-dependent transferases"/>
    <property type="match status" value="1"/>
</dbReference>
<reference evidence="2 3" key="1">
    <citation type="journal article" date="2016" name="Nat. Commun.">
        <title>Thousands of microbial genomes shed light on interconnected biogeochemical processes in an aquifer system.</title>
        <authorList>
            <person name="Anantharaman K."/>
            <person name="Brown C.T."/>
            <person name="Hug L.A."/>
            <person name="Sharon I."/>
            <person name="Castelle C.J."/>
            <person name="Probst A.J."/>
            <person name="Thomas B.C."/>
            <person name="Singh A."/>
            <person name="Wilkins M.J."/>
            <person name="Karaoz U."/>
            <person name="Brodie E.L."/>
            <person name="Williams K.H."/>
            <person name="Hubbard S.S."/>
            <person name="Banfield J.F."/>
        </authorList>
    </citation>
    <scope>NUCLEOTIDE SEQUENCE [LARGE SCALE GENOMIC DNA]</scope>
</reference>
<accession>A0A1F4X6A7</accession>
<dbReference type="AlphaFoldDB" id="A0A1F4X6A7"/>
<dbReference type="Pfam" id="PF01041">
    <property type="entry name" value="DegT_DnrJ_EryC1"/>
    <property type="match status" value="1"/>
</dbReference>
<dbReference type="InterPro" id="IPR015424">
    <property type="entry name" value="PyrdxlP-dep_Trfase"/>
</dbReference>
<dbReference type="GO" id="GO:0000271">
    <property type="term" value="P:polysaccharide biosynthetic process"/>
    <property type="evidence" value="ECO:0007669"/>
    <property type="project" value="TreeGrafter"/>
</dbReference>
<gene>
    <name evidence="2" type="ORF">A2619_04370</name>
</gene>
<evidence type="ECO:0000313" key="2">
    <source>
        <dbReference type="EMBL" id="OGC77225.1"/>
    </source>
</evidence>
<dbReference type="GO" id="GO:0008483">
    <property type="term" value="F:transaminase activity"/>
    <property type="evidence" value="ECO:0007669"/>
    <property type="project" value="TreeGrafter"/>
</dbReference>
<dbReference type="InterPro" id="IPR015421">
    <property type="entry name" value="PyrdxlP-dep_Trfase_major"/>
</dbReference>
<comment type="caution">
    <text evidence="2">The sequence shown here is derived from an EMBL/GenBank/DDBJ whole genome shotgun (WGS) entry which is preliminary data.</text>
</comment>
<dbReference type="EMBL" id="MEWG01000024">
    <property type="protein sequence ID" value="OGC77225.1"/>
    <property type="molecule type" value="Genomic_DNA"/>
</dbReference>
<dbReference type="GO" id="GO:0030170">
    <property type="term" value="F:pyridoxal phosphate binding"/>
    <property type="evidence" value="ECO:0007669"/>
    <property type="project" value="TreeGrafter"/>
</dbReference>
<dbReference type="Gene3D" id="3.90.1150.10">
    <property type="entry name" value="Aspartate Aminotransferase, domain 1"/>
    <property type="match status" value="1"/>
</dbReference>
<evidence type="ECO:0000313" key="3">
    <source>
        <dbReference type="Proteomes" id="UP000176815"/>
    </source>
</evidence>